<evidence type="ECO:0000256" key="2">
    <source>
        <dbReference type="ARBA" id="ARBA00022475"/>
    </source>
</evidence>
<dbReference type="GO" id="GO:0005886">
    <property type="term" value="C:plasma membrane"/>
    <property type="evidence" value="ECO:0007669"/>
    <property type="project" value="UniProtKB-SubCell"/>
</dbReference>
<dbReference type="InterPro" id="IPR019127">
    <property type="entry name" value="Exosortase"/>
</dbReference>
<evidence type="ECO:0000256" key="3">
    <source>
        <dbReference type="ARBA" id="ARBA00022670"/>
    </source>
</evidence>
<protein>
    <submittedName>
        <fullName evidence="10">Exosortase 1</fullName>
    </submittedName>
</protein>
<dbReference type="EMBL" id="CP003154">
    <property type="protein sequence ID" value="AFL76064.1"/>
    <property type="molecule type" value="Genomic_DNA"/>
</dbReference>
<dbReference type="HOGENOM" id="CLU_039817_1_0_6"/>
<sequence>MKGNEASVSQMRLWPRLLWLCLLIAALLALFWSTYASIVSIWWRSETFAHGFLVLPIVAFLVWRKRLALQQATFRTDPRALPLLGVTGLIWFLAHLADVAVIEQLAGVLLIPLLIWMTLGWTTVRILAFPLGFLLFAVPMGEGLIEPLMQFTATFTVSMLRLTGIPVFWEGTFFSLPSGDWSVVEACSGLRYLIASLFLGVLYAYLNYRSLWRRVAFIVLSAIVPILANGLRAYMIVMLGHLSGMKLAVGIDHLIYGWVFFGIVMFLLFAIGNLWSEAPLPEAADPRTPPSASVPESAARGHAILILGLLLLALWPMLGASLDRSRTQMDTVHFEMPQGQAGWRTLTSAQTDWTPRYLDAALEMRQDFQHESDSVGLYLAFYGNADGELINSQNVMAVQKDEVWRMPYRRSTQARIAGEDVTLSESQIQSSGQKLLVWNWYWIDGHHVANDYVAKLFETLAVILGRDHRQAGIVLYTPMGAKAEPARERLRRFTEEMLPAIDDRLDAMP</sequence>
<accession>I3YGE6</accession>
<dbReference type="NCBIfam" id="TIGR03109">
    <property type="entry name" value="exosort_XrtA"/>
    <property type="match status" value="1"/>
</dbReference>
<dbReference type="NCBIfam" id="TIGR04178">
    <property type="entry name" value="exo_archaeo"/>
    <property type="match status" value="1"/>
</dbReference>
<name>I3YGE6_THIV6</name>
<evidence type="ECO:0000256" key="1">
    <source>
        <dbReference type="ARBA" id="ARBA00004651"/>
    </source>
</evidence>
<proteinExistence type="predicted"/>
<dbReference type="KEGG" id="tvi:Thivi_4251"/>
<keyword evidence="5" id="KW-0378">Hydrolase</keyword>
<reference evidence="10 11" key="1">
    <citation type="submission" date="2012-06" db="EMBL/GenBank/DDBJ databases">
        <title>Complete sequence of Thiocystis violascens DSM 198.</title>
        <authorList>
            <consortium name="US DOE Joint Genome Institute"/>
            <person name="Lucas S."/>
            <person name="Han J."/>
            <person name="Lapidus A."/>
            <person name="Cheng J.-F."/>
            <person name="Goodwin L."/>
            <person name="Pitluck S."/>
            <person name="Peters L."/>
            <person name="Ovchinnikova G."/>
            <person name="Teshima H."/>
            <person name="Detter J.C."/>
            <person name="Han C."/>
            <person name="Tapia R."/>
            <person name="Land M."/>
            <person name="Hauser L."/>
            <person name="Kyrpides N."/>
            <person name="Ivanova N."/>
            <person name="Pagani I."/>
            <person name="Vogl K."/>
            <person name="Liu Z."/>
            <person name="Frigaard N.-U."/>
            <person name="Bryant D."/>
            <person name="Woyke T."/>
        </authorList>
    </citation>
    <scope>NUCLEOTIDE SEQUENCE [LARGE SCALE GENOMIC DNA]</scope>
    <source>
        <strain evidence="11">ATCC 17096 / DSM 198 / 6111</strain>
    </source>
</reference>
<keyword evidence="7 8" id="KW-0472">Membrane</keyword>
<organism evidence="10 11">
    <name type="scientific">Thiocystis violascens (strain ATCC 17096 / DSM 198 / 6111)</name>
    <name type="common">Chromatium violascens</name>
    <dbReference type="NCBI Taxonomy" id="765911"/>
    <lineage>
        <taxon>Bacteria</taxon>
        <taxon>Pseudomonadati</taxon>
        <taxon>Pseudomonadota</taxon>
        <taxon>Gammaproteobacteria</taxon>
        <taxon>Chromatiales</taxon>
        <taxon>Chromatiaceae</taxon>
        <taxon>Thiocystis</taxon>
    </lineage>
</organism>
<dbReference type="Pfam" id="PF11984">
    <property type="entry name" value="DUF3485"/>
    <property type="match status" value="1"/>
</dbReference>
<feature type="domain" description="Methanolan biosynthesis EpsI" evidence="9">
    <location>
        <begin position="308"/>
        <end position="502"/>
    </location>
</feature>
<dbReference type="GO" id="GO:0008233">
    <property type="term" value="F:peptidase activity"/>
    <property type="evidence" value="ECO:0007669"/>
    <property type="project" value="UniProtKB-KW"/>
</dbReference>
<feature type="transmembrane region" description="Helical" evidence="8">
    <location>
        <begin position="255"/>
        <end position="276"/>
    </location>
</feature>
<evidence type="ECO:0000256" key="5">
    <source>
        <dbReference type="ARBA" id="ARBA00022801"/>
    </source>
</evidence>
<evidence type="ECO:0000313" key="10">
    <source>
        <dbReference type="EMBL" id="AFL76064.1"/>
    </source>
</evidence>
<dbReference type="AlphaFoldDB" id="I3YGE6"/>
<feature type="transmembrane region" description="Helical" evidence="8">
    <location>
        <begin position="114"/>
        <end position="136"/>
    </location>
</feature>
<dbReference type="InterPro" id="IPR013426">
    <property type="entry name" value="EpsH-like"/>
</dbReference>
<evidence type="ECO:0000256" key="7">
    <source>
        <dbReference type="ARBA" id="ARBA00023136"/>
    </source>
</evidence>
<dbReference type="Pfam" id="PF09721">
    <property type="entry name" value="Exosortase_EpsH"/>
    <property type="match status" value="1"/>
</dbReference>
<feature type="transmembrane region" description="Helical" evidence="8">
    <location>
        <begin position="46"/>
        <end position="63"/>
    </location>
</feature>
<feature type="transmembrane region" description="Helical" evidence="8">
    <location>
        <begin position="189"/>
        <end position="208"/>
    </location>
</feature>
<dbReference type="OrthoDB" id="9797363at2"/>
<evidence type="ECO:0000256" key="8">
    <source>
        <dbReference type="SAM" id="Phobius"/>
    </source>
</evidence>
<keyword evidence="6 8" id="KW-1133">Transmembrane helix</keyword>
<feature type="transmembrane region" description="Helical" evidence="8">
    <location>
        <begin position="83"/>
        <end position="102"/>
    </location>
</feature>
<evidence type="ECO:0000256" key="4">
    <source>
        <dbReference type="ARBA" id="ARBA00022692"/>
    </source>
</evidence>
<evidence type="ECO:0000259" key="9">
    <source>
        <dbReference type="Pfam" id="PF11984"/>
    </source>
</evidence>
<keyword evidence="4 8" id="KW-0812">Transmembrane</keyword>
<dbReference type="eggNOG" id="COG1269">
    <property type="taxonomic scope" value="Bacteria"/>
</dbReference>
<gene>
    <name evidence="10" type="ordered locus">Thivi_4251</name>
</gene>
<keyword evidence="11" id="KW-1185">Reference proteome</keyword>
<feature type="transmembrane region" description="Helical" evidence="8">
    <location>
        <begin position="297"/>
        <end position="318"/>
    </location>
</feature>
<feature type="transmembrane region" description="Helical" evidence="8">
    <location>
        <begin position="215"/>
        <end position="235"/>
    </location>
</feature>
<dbReference type="GO" id="GO:0006508">
    <property type="term" value="P:proteolysis"/>
    <property type="evidence" value="ECO:0007669"/>
    <property type="project" value="UniProtKB-KW"/>
</dbReference>
<evidence type="ECO:0000313" key="11">
    <source>
        <dbReference type="Proteomes" id="UP000006062"/>
    </source>
</evidence>
<dbReference type="InterPro" id="IPR026392">
    <property type="entry name" value="Exo/Archaeosortase_dom"/>
</dbReference>
<dbReference type="NCBIfam" id="TIGR02914">
    <property type="entry name" value="EpsI_fam"/>
    <property type="match status" value="1"/>
</dbReference>
<dbReference type="InterPro" id="IPR014263">
    <property type="entry name" value="Methanolan_biosynth_EpsI"/>
</dbReference>
<comment type="subcellular location">
    <subcellularLocation>
        <location evidence="1">Cell membrane</location>
        <topology evidence="1">Multi-pass membrane protein</topology>
    </subcellularLocation>
</comment>
<dbReference type="STRING" id="765911.Thivi_4251"/>
<dbReference type="InterPro" id="IPR017540">
    <property type="entry name" value="Exosortase-1"/>
</dbReference>
<keyword evidence="3" id="KW-0645">Protease</keyword>
<feature type="transmembrane region" description="Helical" evidence="8">
    <location>
        <begin position="148"/>
        <end position="169"/>
    </location>
</feature>
<evidence type="ECO:0000256" key="6">
    <source>
        <dbReference type="ARBA" id="ARBA00022989"/>
    </source>
</evidence>
<dbReference type="Proteomes" id="UP000006062">
    <property type="component" value="Chromosome"/>
</dbReference>
<dbReference type="NCBIfam" id="TIGR02602">
    <property type="entry name" value="8TM_EpsH"/>
    <property type="match status" value="1"/>
</dbReference>
<keyword evidence="2" id="KW-1003">Cell membrane</keyword>